<protein>
    <recommendedName>
        <fullName evidence="4">Reverse transcriptase domain-containing protein</fullName>
    </recommendedName>
</protein>
<evidence type="ECO:0000313" key="2">
    <source>
        <dbReference type="EMBL" id="GJT69670.1"/>
    </source>
</evidence>
<gene>
    <name evidence="2" type="ORF">Tco_1028956</name>
</gene>
<evidence type="ECO:0008006" key="4">
    <source>
        <dbReference type="Google" id="ProtNLM"/>
    </source>
</evidence>
<reference evidence="2" key="1">
    <citation type="journal article" date="2022" name="Int. J. Mol. Sci.">
        <title>Draft Genome of Tanacetum Coccineum: Genomic Comparison of Closely Related Tanacetum-Family Plants.</title>
        <authorList>
            <person name="Yamashiro T."/>
            <person name="Shiraishi A."/>
            <person name="Nakayama K."/>
            <person name="Satake H."/>
        </authorList>
    </citation>
    <scope>NUCLEOTIDE SEQUENCE</scope>
</reference>
<dbReference type="Gene3D" id="3.30.70.270">
    <property type="match status" value="2"/>
</dbReference>
<evidence type="ECO:0000313" key="3">
    <source>
        <dbReference type="Proteomes" id="UP001151760"/>
    </source>
</evidence>
<dbReference type="SUPFAM" id="SSF56672">
    <property type="entry name" value="DNA/RNA polymerases"/>
    <property type="match status" value="2"/>
</dbReference>
<sequence>MYLTRLSRLFGKPITVTDTGDQSKKNATEDVRIYKIFLRGTPVLFVKKKDGSLRMCIDYRELNKLTVKNRYPLPRIDDLFDQLQGSRSGYHQKDRKPSQNDKTEHGMEKTVQNQGQSPKMSKSESILKNTIECNLNPSDGPGKPNSSRRRQLDDCLQKLDMDIMNSSTSFLSDQVIEKKASVDPDHDRILKDWASPKTPNEILSIFLGLAGYYRRFIEGFSKIAKPMTKLTQKKVKFEWGDKQEAAFQLLKQKLCSAPILALPEGSEDFNPYTAMLQRRKANVVADAFKQERTGITISSSSFSHTFGLDLPKQILNAQQKHGNQKHQERIVGVC</sequence>
<dbReference type="PANTHER" id="PTHR37984">
    <property type="entry name" value="PROTEIN CBG26694"/>
    <property type="match status" value="1"/>
</dbReference>
<keyword evidence="3" id="KW-1185">Reference proteome</keyword>
<dbReference type="CDD" id="cd01647">
    <property type="entry name" value="RT_LTR"/>
    <property type="match status" value="1"/>
</dbReference>
<comment type="caution">
    <text evidence="2">The sequence shown here is derived from an EMBL/GenBank/DDBJ whole genome shotgun (WGS) entry which is preliminary data.</text>
</comment>
<feature type="region of interest" description="Disordered" evidence="1">
    <location>
        <begin position="84"/>
        <end position="124"/>
    </location>
</feature>
<dbReference type="InterPro" id="IPR050951">
    <property type="entry name" value="Retrovirus_Pol_polyprotein"/>
</dbReference>
<dbReference type="InterPro" id="IPR043502">
    <property type="entry name" value="DNA/RNA_pol_sf"/>
</dbReference>
<reference evidence="2" key="2">
    <citation type="submission" date="2022-01" db="EMBL/GenBank/DDBJ databases">
        <authorList>
            <person name="Yamashiro T."/>
            <person name="Shiraishi A."/>
            <person name="Satake H."/>
            <person name="Nakayama K."/>
        </authorList>
    </citation>
    <scope>NUCLEOTIDE SEQUENCE</scope>
</reference>
<proteinExistence type="predicted"/>
<dbReference type="Proteomes" id="UP001151760">
    <property type="component" value="Unassembled WGS sequence"/>
</dbReference>
<dbReference type="Gene3D" id="3.10.10.10">
    <property type="entry name" value="HIV Type 1 Reverse Transcriptase, subunit A, domain 1"/>
    <property type="match status" value="1"/>
</dbReference>
<accession>A0ABQ5G2D5</accession>
<organism evidence="2 3">
    <name type="scientific">Tanacetum coccineum</name>
    <dbReference type="NCBI Taxonomy" id="301880"/>
    <lineage>
        <taxon>Eukaryota</taxon>
        <taxon>Viridiplantae</taxon>
        <taxon>Streptophyta</taxon>
        <taxon>Embryophyta</taxon>
        <taxon>Tracheophyta</taxon>
        <taxon>Spermatophyta</taxon>
        <taxon>Magnoliopsida</taxon>
        <taxon>eudicotyledons</taxon>
        <taxon>Gunneridae</taxon>
        <taxon>Pentapetalae</taxon>
        <taxon>asterids</taxon>
        <taxon>campanulids</taxon>
        <taxon>Asterales</taxon>
        <taxon>Asteraceae</taxon>
        <taxon>Asteroideae</taxon>
        <taxon>Anthemideae</taxon>
        <taxon>Anthemidinae</taxon>
        <taxon>Tanacetum</taxon>
    </lineage>
</organism>
<name>A0ABQ5G2D5_9ASTR</name>
<dbReference type="EMBL" id="BQNB010018009">
    <property type="protein sequence ID" value="GJT69670.1"/>
    <property type="molecule type" value="Genomic_DNA"/>
</dbReference>
<feature type="compositionally biased region" description="Basic and acidic residues" evidence="1">
    <location>
        <begin position="91"/>
        <end position="108"/>
    </location>
</feature>
<evidence type="ECO:0000256" key="1">
    <source>
        <dbReference type="SAM" id="MobiDB-lite"/>
    </source>
</evidence>
<dbReference type="InterPro" id="IPR043128">
    <property type="entry name" value="Rev_trsase/Diguanyl_cyclase"/>
</dbReference>
<feature type="compositionally biased region" description="Polar residues" evidence="1">
    <location>
        <begin position="110"/>
        <end position="124"/>
    </location>
</feature>
<dbReference type="PANTHER" id="PTHR37984:SF5">
    <property type="entry name" value="PROTEIN NYNRIN-LIKE"/>
    <property type="match status" value="1"/>
</dbReference>